<dbReference type="Pfam" id="PF00856">
    <property type="entry name" value="SET"/>
    <property type="match status" value="1"/>
</dbReference>
<dbReference type="SUPFAM" id="SSF82199">
    <property type="entry name" value="SET domain"/>
    <property type="match status" value="1"/>
</dbReference>
<organism evidence="2 3">
    <name type="scientific">Lichenibacterium ramalinae</name>
    <dbReference type="NCBI Taxonomy" id="2316527"/>
    <lineage>
        <taxon>Bacteria</taxon>
        <taxon>Pseudomonadati</taxon>
        <taxon>Pseudomonadota</taxon>
        <taxon>Alphaproteobacteria</taxon>
        <taxon>Hyphomicrobiales</taxon>
        <taxon>Lichenihabitantaceae</taxon>
        <taxon>Lichenibacterium</taxon>
    </lineage>
</organism>
<comment type="caution">
    <text evidence="2">The sequence shown here is derived from an EMBL/GenBank/DDBJ whole genome shotgun (WGS) entry which is preliminary data.</text>
</comment>
<dbReference type="Gene3D" id="2.170.270.10">
    <property type="entry name" value="SET domain"/>
    <property type="match status" value="1"/>
</dbReference>
<evidence type="ECO:0000259" key="1">
    <source>
        <dbReference type="SMART" id="SM00317"/>
    </source>
</evidence>
<evidence type="ECO:0000313" key="3">
    <source>
        <dbReference type="Proteomes" id="UP000289411"/>
    </source>
</evidence>
<keyword evidence="3" id="KW-1185">Reference proteome</keyword>
<proteinExistence type="predicted"/>
<dbReference type="CDD" id="cd08161">
    <property type="entry name" value="SET"/>
    <property type="match status" value="1"/>
</dbReference>
<dbReference type="SMART" id="SM00317">
    <property type="entry name" value="SET"/>
    <property type="match status" value="1"/>
</dbReference>
<reference evidence="2 3" key="1">
    <citation type="submission" date="2018-09" db="EMBL/GenBank/DDBJ databases">
        <authorList>
            <person name="Grouzdev D.S."/>
            <person name="Krutkina M.S."/>
        </authorList>
    </citation>
    <scope>NUCLEOTIDE SEQUENCE [LARGE SCALE GENOMIC DNA]</scope>
    <source>
        <strain evidence="2 3">RmlP001</strain>
    </source>
</reference>
<keyword evidence="2" id="KW-0489">Methyltransferase</keyword>
<dbReference type="InterPro" id="IPR046341">
    <property type="entry name" value="SET_dom_sf"/>
</dbReference>
<reference evidence="2 3" key="2">
    <citation type="submission" date="2019-02" db="EMBL/GenBank/DDBJ databases">
        <title>'Lichenibacterium ramalinii' gen. nov. sp. nov., 'Lichenibacterium minor' gen. nov. sp. nov.</title>
        <authorList>
            <person name="Pankratov T."/>
        </authorList>
    </citation>
    <scope>NUCLEOTIDE SEQUENCE [LARGE SCALE GENOMIC DNA]</scope>
    <source>
        <strain evidence="2 3">RmlP001</strain>
    </source>
</reference>
<accession>A0A4Q2R9H9</accession>
<name>A0A4Q2R9H9_9HYPH</name>
<protein>
    <submittedName>
        <fullName evidence="2">SET domain-containing protein-lysine N-methyltransferase</fullName>
    </submittedName>
</protein>
<dbReference type="InterPro" id="IPR001214">
    <property type="entry name" value="SET_dom"/>
</dbReference>
<dbReference type="RefSeq" id="WP_129221101.1">
    <property type="nucleotide sequence ID" value="NZ_QYBC01000019.1"/>
</dbReference>
<dbReference type="GO" id="GO:0032259">
    <property type="term" value="P:methylation"/>
    <property type="evidence" value="ECO:0007669"/>
    <property type="project" value="UniProtKB-KW"/>
</dbReference>
<evidence type="ECO:0000313" key="2">
    <source>
        <dbReference type="EMBL" id="RYB02565.1"/>
    </source>
</evidence>
<feature type="domain" description="SET" evidence="1">
    <location>
        <begin position="4"/>
        <end position="119"/>
    </location>
</feature>
<gene>
    <name evidence="2" type="ORF">D3272_20635</name>
</gene>
<sequence length="124" mass="13335">MFLIRTRLGPSPIHGVGVFALEAVPAGTVVWRYDAAFDRIVTPTERDGAPRAFRAHLDAYAYPSADLGGATLLCCDHAKFLNHSDHPNTAERPFMSVAARPIAVGEEITCDYGTFCVGWTGLAG</sequence>
<dbReference type="OrthoDB" id="9804945at2"/>
<dbReference type="GO" id="GO:0008168">
    <property type="term" value="F:methyltransferase activity"/>
    <property type="evidence" value="ECO:0007669"/>
    <property type="project" value="UniProtKB-KW"/>
</dbReference>
<dbReference type="AlphaFoldDB" id="A0A4Q2R9H9"/>
<keyword evidence="2" id="KW-0808">Transferase</keyword>
<dbReference type="Proteomes" id="UP000289411">
    <property type="component" value="Unassembled WGS sequence"/>
</dbReference>
<dbReference type="EMBL" id="QYBC01000019">
    <property type="protein sequence ID" value="RYB02565.1"/>
    <property type="molecule type" value="Genomic_DNA"/>
</dbReference>